<evidence type="ECO:0000256" key="4">
    <source>
        <dbReference type="ARBA" id="ARBA00013208"/>
    </source>
</evidence>
<dbReference type="InterPro" id="IPR019758">
    <property type="entry name" value="Pept_S26A_signal_pept_1_CS"/>
</dbReference>
<dbReference type="Proteomes" id="UP001442364">
    <property type="component" value="Unassembled WGS sequence"/>
</dbReference>
<keyword evidence="6" id="KW-1133">Transmembrane helix</keyword>
<sequence>MISYHRRYQENTTLLNLLKYIFDILMVILTAYVLVSFSCTRTTILGGSMEPSINNDDTVLVNKFAYAIKGPKRFDCIAFEPDSIGSSKLYVKRVIGLPGETVQIKEGHIYINGELLENDITDTYIVTAGMTINPVKLGDDEYFCLGDNRNNSEDSRFSSIGMVKRKHIIGKTWMVLSPFEDIKFIK</sequence>
<dbReference type="PROSITE" id="PS00761">
    <property type="entry name" value="SPASE_I_3"/>
    <property type="match status" value="1"/>
</dbReference>
<keyword evidence="6" id="KW-0472">Membrane</keyword>
<dbReference type="InterPro" id="IPR019533">
    <property type="entry name" value="Peptidase_S26"/>
</dbReference>
<dbReference type="PANTHER" id="PTHR43390">
    <property type="entry name" value="SIGNAL PEPTIDASE I"/>
    <property type="match status" value="1"/>
</dbReference>
<protein>
    <recommendedName>
        <fullName evidence="4 6">Signal peptidase I</fullName>
        <ecNumber evidence="4 6">3.4.21.89</ecNumber>
    </recommendedName>
</protein>
<comment type="catalytic activity">
    <reaction evidence="1 6">
        <text>Cleavage of hydrophobic, N-terminal signal or leader sequences from secreted and periplasmic proteins.</text>
        <dbReference type="EC" id="3.4.21.89"/>
    </reaction>
</comment>
<dbReference type="EMBL" id="JBBMER010000001">
    <property type="protein sequence ID" value="MEQ2378630.1"/>
    <property type="molecule type" value="Genomic_DNA"/>
</dbReference>
<reference evidence="8 9" key="1">
    <citation type="submission" date="2024-03" db="EMBL/GenBank/DDBJ databases">
        <title>Human intestinal bacterial collection.</title>
        <authorList>
            <person name="Pauvert C."/>
            <person name="Hitch T.C.A."/>
            <person name="Clavel T."/>
        </authorList>
    </citation>
    <scope>NUCLEOTIDE SEQUENCE [LARGE SCALE GENOMIC DNA]</scope>
    <source>
        <strain evidence="8 9">CLA-AA-H255</strain>
    </source>
</reference>
<evidence type="ECO:0000313" key="8">
    <source>
        <dbReference type="EMBL" id="MEQ2378630.1"/>
    </source>
</evidence>
<evidence type="ECO:0000256" key="3">
    <source>
        <dbReference type="ARBA" id="ARBA00009370"/>
    </source>
</evidence>
<keyword evidence="9" id="KW-1185">Reference proteome</keyword>
<dbReference type="SUPFAM" id="SSF51306">
    <property type="entry name" value="LexA/Signal peptidase"/>
    <property type="match status" value="1"/>
</dbReference>
<dbReference type="PRINTS" id="PR00727">
    <property type="entry name" value="LEADERPTASE"/>
</dbReference>
<dbReference type="InterPro" id="IPR000223">
    <property type="entry name" value="Pept_S26A_signal_pept_1"/>
</dbReference>
<feature type="transmembrane region" description="Helical" evidence="6">
    <location>
        <begin position="20"/>
        <end position="39"/>
    </location>
</feature>
<keyword evidence="6" id="KW-0645">Protease</keyword>
<dbReference type="EC" id="3.4.21.89" evidence="4 6"/>
<dbReference type="InterPro" id="IPR036286">
    <property type="entry name" value="LexA/Signal_pep-like_sf"/>
</dbReference>
<comment type="caution">
    <text evidence="8">The sequence shown here is derived from an EMBL/GenBank/DDBJ whole genome shotgun (WGS) entry which is preliminary data.</text>
</comment>
<comment type="similarity">
    <text evidence="3 6">Belongs to the peptidase S26 family.</text>
</comment>
<evidence type="ECO:0000256" key="5">
    <source>
        <dbReference type="ARBA" id="ARBA00022801"/>
    </source>
</evidence>
<accession>A0ABV1BS96</accession>
<dbReference type="PANTHER" id="PTHR43390:SF1">
    <property type="entry name" value="CHLOROPLAST PROCESSING PEPTIDASE"/>
    <property type="match status" value="1"/>
</dbReference>
<dbReference type="Pfam" id="PF10502">
    <property type="entry name" value="Peptidase_S26"/>
    <property type="match status" value="1"/>
</dbReference>
<evidence type="ECO:0000256" key="6">
    <source>
        <dbReference type="RuleBase" id="RU362042"/>
    </source>
</evidence>
<dbReference type="GO" id="GO:0009003">
    <property type="term" value="F:signal peptidase activity"/>
    <property type="evidence" value="ECO:0007669"/>
    <property type="project" value="UniProtKB-EC"/>
</dbReference>
<dbReference type="RefSeq" id="WP_022501729.1">
    <property type="nucleotide sequence ID" value="NZ_DAWCMB010000340.1"/>
</dbReference>
<dbReference type="PROSITE" id="PS00760">
    <property type="entry name" value="SPASE_I_2"/>
    <property type="match status" value="1"/>
</dbReference>
<dbReference type="CDD" id="cd06530">
    <property type="entry name" value="S26_SPase_I"/>
    <property type="match status" value="1"/>
</dbReference>
<keyword evidence="5 6" id="KW-0378">Hydrolase</keyword>
<name>A0ABV1BS96_9FIRM</name>
<keyword evidence="6" id="KW-0812">Transmembrane</keyword>
<evidence type="ECO:0000259" key="7">
    <source>
        <dbReference type="Pfam" id="PF10502"/>
    </source>
</evidence>
<comment type="subcellular location">
    <subcellularLocation>
        <location evidence="2">Cell membrane</location>
        <topology evidence="2">Single-pass type II membrane protein</topology>
    </subcellularLocation>
    <subcellularLocation>
        <location evidence="6">Membrane</location>
        <topology evidence="6">Single-pass type II membrane protein</topology>
    </subcellularLocation>
</comment>
<organism evidence="8 9">
    <name type="scientific">[Lactobacillus] rogosae</name>
    <dbReference type="NCBI Taxonomy" id="706562"/>
    <lineage>
        <taxon>Bacteria</taxon>
        <taxon>Bacillati</taxon>
        <taxon>Bacillota</taxon>
        <taxon>Clostridia</taxon>
        <taxon>Lachnospirales</taxon>
        <taxon>Lachnospiraceae</taxon>
        <taxon>Lachnospira</taxon>
    </lineage>
</organism>
<dbReference type="Gene3D" id="2.10.109.10">
    <property type="entry name" value="Umud Fragment, subunit A"/>
    <property type="match status" value="1"/>
</dbReference>
<feature type="domain" description="Peptidase S26" evidence="7">
    <location>
        <begin position="19"/>
        <end position="175"/>
    </location>
</feature>
<evidence type="ECO:0000313" key="9">
    <source>
        <dbReference type="Proteomes" id="UP001442364"/>
    </source>
</evidence>
<dbReference type="NCBIfam" id="TIGR02227">
    <property type="entry name" value="sigpep_I_bact"/>
    <property type="match status" value="1"/>
</dbReference>
<proteinExistence type="inferred from homology"/>
<gene>
    <name evidence="8" type="primary">lepB</name>
    <name evidence="8" type="ORF">WMO14_01840</name>
</gene>
<evidence type="ECO:0000256" key="2">
    <source>
        <dbReference type="ARBA" id="ARBA00004401"/>
    </source>
</evidence>
<dbReference type="InterPro" id="IPR019757">
    <property type="entry name" value="Pept_S26A_signal_pept_1_Lys-AS"/>
</dbReference>
<evidence type="ECO:0000256" key="1">
    <source>
        <dbReference type="ARBA" id="ARBA00000677"/>
    </source>
</evidence>